<dbReference type="InterPro" id="IPR019888">
    <property type="entry name" value="Tscrpt_reg_AsnC-like"/>
</dbReference>
<dbReference type="InterPro" id="IPR000485">
    <property type="entry name" value="AsnC-type_HTH_dom"/>
</dbReference>
<dbReference type="InterPro" id="IPR036390">
    <property type="entry name" value="WH_DNA-bd_sf"/>
</dbReference>
<dbReference type="PANTHER" id="PTHR30154">
    <property type="entry name" value="LEUCINE-RESPONSIVE REGULATORY PROTEIN"/>
    <property type="match status" value="1"/>
</dbReference>
<keyword evidence="2" id="KW-0238">DNA-binding</keyword>
<dbReference type="PRINTS" id="PR00033">
    <property type="entry name" value="HTHASNC"/>
</dbReference>
<dbReference type="EMBL" id="DTAU01000068">
    <property type="protein sequence ID" value="HFQ78793.1"/>
    <property type="molecule type" value="Genomic_DNA"/>
</dbReference>
<name>A0A7J3MWT1_9CREN</name>
<dbReference type="InterPro" id="IPR011991">
    <property type="entry name" value="ArsR-like_HTH"/>
</dbReference>
<evidence type="ECO:0000256" key="4">
    <source>
        <dbReference type="ARBA" id="ARBA00029440"/>
    </source>
</evidence>
<evidence type="ECO:0000256" key="2">
    <source>
        <dbReference type="ARBA" id="ARBA00023125"/>
    </source>
</evidence>
<dbReference type="PROSITE" id="PS50956">
    <property type="entry name" value="HTH_ASNC_2"/>
    <property type="match status" value="1"/>
</dbReference>
<dbReference type="EMBL" id="DTDH01000025">
    <property type="protein sequence ID" value="HGT97993.1"/>
    <property type="molecule type" value="Genomic_DNA"/>
</dbReference>
<dbReference type="CDD" id="cd00090">
    <property type="entry name" value="HTH_ARSR"/>
    <property type="match status" value="1"/>
</dbReference>
<dbReference type="Pfam" id="PF01037">
    <property type="entry name" value="AsnC_trans_reg"/>
    <property type="match status" value="1"/>
</dbReference>
<dbReference type="SUPFAM" id="SSF46785">
    <property type="entry name" value="Winged helix' DNA-binding domain"/>
    <property type="match status" value="1"/>
</dbReference>
<accession>A0A7J3MWT1</accession>
<feature type="domain" description="HTH asnC-type" evidence="5">
    <location>
        <begin position="4"/>
        <end position="72"/>
    </location>
</feature>
<dbReference type="GO" id="GO:0005829">
    <property type="term" value="C:cytosol"/>
    <property type="evidence" value="ECO:0007669"/>
    <property type="project" value="TreeGrafter"/>
</dbReference>
<dbReference type="SMART" id="SM00344">
    <property type="entry name" value="HTH_ASNC"/>
    <property type="match status" value="1"/>
</dbReference>
<comment type="pathway">
    <text evidence="4">Amino-acid biosynthesis.</text>
</comment>
<evidence type="ECO:0000313" key="6">
    <source>
        <dbReference type="EMBL" id="HFQ78793.1"/>
    </source>
</evidence>
<evidence type="ECO:0000256" key="1">
    <source>
        <dbReference type="ARBA" id="ARBA00023015"/>
    </source>
</evidence>
<proteinExistence type="predicted"/>
<evidence type="ECO:0000256" key="3">
    <source>
        <dbReference type="ARBA" id="ARBA00023163"/>
    </source>
</evidence>
<dbReference type="Gene3D" id="3.30.70.920">
    <property type="match status" value="1"/>
</dbReference>
<dbReference type="Gene3D" id="1.10.10.10">
    <property type="entry name" value="Winged helix-like DNA-binding domain superfamily/Winged helix DNA-binding domain"/>
    <property type="match status" value="1"/>
</dbReference>
<dbReference type="InterPro" id="IPR011008">
    <property type="entry name" value="Dimeric_a/b-barrel"/>
</dbReference>
<evidence type="ECO:0000313" key="7">
    <source>
        <dbReference type="EMBL" id="HGT97993.1"/>
    </source>
</evidence>
<dbReference type="AlphaFoldDB" id="A0A7J3MWT1"/>
<keyword evidence="1" id="KW-0805">Transcription regulation</keyword>
<comment type="caution">
    <text evidence="7">The sequence shown here is derived from an EMBL/GenBank/DDBJ whole genome shotgun (WGS) entry which is preliminary data.</text>
</comment>
<dbReference type="InterPro" id="IPR019887">
    <property type="entry name" value="Tscrpt_reg_AsnC/Lrp_C"/>
</dbReference>
<dbReference type="GO" id="GO:0043565">
    <property type="term" value="F:sequence-specific DNA binding"/>
    <property type="evidence" value="ECO:0007669"/>
    <property type="project" value="InterPro"/>
</dbReference>
<organism evidence="7">
    <name type="scientific">Ignisphaera aggregans</name>
    <dbReference type="NCBI Taxonomy" id="334771"/>
    <lineage>
        <taxon>Archaea</taxon>
        <taxon>Thermoproteota</taxon>
        <taxon>Thermoprotei</taxon>
        <taxon>Desulfurococcales</taxon>
        <taxon>Desulfurococcaceae</taxon>
        <taxon>Ignisphaera</taxon>
    </lineage>
</organism>
<reference evidence="7" key="1">
    <citation type="journal article" date="2020" name="mSystems">
        <title>Genome- and Community-Level Interaction Insights into Carbon Utilization and Element Cycling Functions of Hydrothermarchaeota in Hydrothermal Sediment.</title>
        <authorList>
            <person name="Zhou Z."/>
            <person name="Liu Y."/>
            <person name="Xu W."/>
            <person name="Pan J."/>
            <person name="Luo Z.H."/>
            <person name="Li M."/>
        </authorList>
    </citation>
    <scope>NUCLEOTIDE SEQUENCE [LARGE SCALE GENOMIC DNA]</scope>
    <source>
        <strain evidence="6">SpSt-629</strain>
        <strain evidence="7">SpSt-688</strain>
    </source>
</reference>
<evidence type="ECO:0000259" key="5">
    <source>
        <dbReference type="PROSITE" id="PS50956"/>
    </source>
</evidence>
<dbReference type="PANTHER" id="PTHR30154:SF34">
    <property type="entry name" value="TRANSCRIPTIONAL REGULATOR AZLB"/>
    <property type="match status" value="1"/>
</dbReference>
<dbReference type="Pfam" id="PF13404">
    <property type="entry name" value="HTH_AsnC-type"/>
    <property type="match status" value="1"/>
</dbReference>
<keyword evidence="3" id="KW-0804">Transcription</keyword>
<dbReference type="SUPFAM" id="SSF54909">
    <property type="entry name" value="Dimeric alpha+beta barrel"/>
    <property type="match status" value="1"/>
</dbReference>
<gene>
    <name evidence="6" type="ORF">ENT99_03705</name>
    <name evidence="7" type="ORF">ENU64_01000</name>
</gene>
<dbReference type="InterPro" id="IPR036388">
    <property type="entry name" value="WH-like_DNA-bd_sf"/>
</dbReference>
<dbReference type="GO" id="GO:0043200">
    <property type="term" value="P:response to amino acid"/>
    <property type="evidence" value="ECO:0007669"/>
    <property type="project" value="TreeGrafter"/>
</dbReference>
<sequence length="150" mass="17230">MQDIDEKDLSIINILSRNARITFTELAKHVNLSDVAVIKRIKKLENKVIKRYTIEVDPRMLTYKVVSITGIDVDPDKLFSMVDYLKVKDYVKGLWLATGDHALIAVIWAQDENEISYIHKEISSIEGVKRVCPAIILRTVKDVDMLFKLD</sequence>
<protein>
    <submittedName>
        <fullName evidence="7">Lrp/AsnC family transcriptional regulator</fullName>
    </submittedName>
</protein>